<dbReference type="AlphaFoldDB" id="A0A8J3SL58"/>
<protein>
    <submittedName>
        <fullName evidence="1">Uncharacterized protein</fullName>
    </submittedName>
</protein>
<dbReference type="Proteomes" id="UP000619788">
    <property type="component" value="Unassembled WGS sequence"/>
</dbReference>
<accession>A0A8J3SL58</accession>
<keyword evidence="2" id="KW-1185">Reference proteome</keyword>
<sequence>MIVTVSPAPLSSLPAATFMPHCSAQYGQCVAVGAFTGVRTGSEVGMRPIVLSSGFTAGSLLLPLCYKPLTGFTFAAHRL</sequence>
<dbReference type="EMBL" id="BOOJ01000065">
    <property type="protein sequence ID" value="GIH96428.1"/>
    <property type="molecule type" value="Genomic_DNA"/>
</dbReference>
<gene>
    <name evidence="1" type="ORF">Psi01_70580</name>
</gene>
<evidence type="ECO:0000313" key="1">
    <source>
        <dbReference type="EMBL" id="GIH96428.1"/>
    </source>
</evidence>
<proteinExistence type="predicted"/>
<name>A0A8J3SL58_9ACTN</name>
<comment type="caution">
    <text evidence="1">The sequence shown here is derived from an EMBL/GenBank/DDBJ whole genome shotgun (WGS) entry which is preliminary data.</text>
</comment>
<organism evidence="1 2">
    <name type="scientific">Planobispora siamensis</name>
    <dbReference type="NCBI Taxonomy" id="936338"/>
    <lineage>
        <taxon>Bacteria</taxon>
        <taxon>Bacillati</taxon>
        <taxon>Actinomycetota</taxon>
        <taxon>Actinomycetes</taxon>
        <taxon>Streptosporangiales</taxon>
        <taxon>Streptosporangiaceae</taxon>
        <taxon>Planobispora</taxon>
    </lineage>
</organism>
<evidence type="ECO:0000313" key="2">
    <source>
        <dbReference type="Proteomes" id="UP000619788"/>
    </source>
</evidence>
<reference evidence="1 2" key="1">
    <citation type="submission" date="2021-01" db="EMBL/GenBank/DDBJ databases">
        <title>Whole genome shotgun sequence of Planobispora siamensis NBRC 107568.</title>
        <authorList>
            <person name="Komaki H."/>
            <person name="Tamura T."/>
        </authorList>
    </citation>
    <scope>NUCLEOTIDE SEQUENCE [LARGE SCALE GENOMIC DNA]</scope>
    <source>
        <strain evidence="1 2">NBRC 107568</strain>
    </source>
</reference>